<dbReference type="Proteomes" id="UP001054821">
    <property type="component" value="Chromosome 3"/>
</dbReference>
<proteinExistence type="predicted"/>
<name>A0AAD4ZAT7_PRUDU</name>
<reference evidence="1 2" key="1">
    <citation type="journal article" date="2022" name="G3 (Bethesda)">
        <title>Whole-genome sequence and methylome profiling of the almond [Prunus dulcis (Mill.) D.A. Webb] cultivar 'Nonpareil'.</title>
        <authorList>
            <person name="D'Amico-Willman K.M."/>
            <person name="Ouma W.Z."/>
            <person name="Meulia T."/>
            <person name="Sideli G.M."/>
            <person name="Gradziel T.M."/>
            <person name="Fresnedo-Ramirez J."/>
        </authorList>
    </citation>
    <scope>NUCLEOTIDE SEQUENCE [LARGE SCALE GENOMIC DNA]</scope>
    <source>
        <strain evidence="1">Clone GOH B32 T37-40</strain>
    </source>
</reference>
<accession>A0AAD4ZAT7</accession>
<evidence type="ECO:0000313" key="1">
    <source>
        <dbReference type="EMBL" id="KAI5338844.1"/>
    </source>
</evidence>
<dbReference type="EMBL" id="JAJFAZ020000003">
    <property type="protein sequence ID" value="KAI5338844.1"/>
    <property type="molecule type" value="Genomic_DNA"/>
</dbReference>
<protein>
    <submittedName>
        <fullName evidence="1">Uncharacterized protein</fullName>
    </submittedName>
</protein>
<gene>
    <name evidence="1" type="ORF">L3X38_018116</name>
</gene>
<evidence type="ECO:0000313" key="2">
    <source>
        <dbReference type="Proteomes" id="UP001054821"/>
    </source>
</evidence>
<organism evidence="1 2">
    <name type="scientific">Prunus dulcis</name>
    <name type="common">Almond</name>
    <name type="synonym">Amygdalus dulcis</name>
    <dbReference type="NCBI Taxonomy" id="3755"/>
    <lineage>
        <taxon>Eukaryota</taxon>
        <taxon>Viridiplantae</taxon>
        <taxon>Streptophyta</taxon>
        <taxon>Embryophyta</taxon>
        <taxon>Tracheophyta</taxon>
        <taxon>Spermatophyta</taxon>
        <taxon>Magnoliopsida</taxon>
        <taxon>eudicotyledons</taxon>
        <taxon>Gunneridae</taxon>
        <taxon>Pentapetalae</taxon>
        <taxon>rosids</taxon>
        <taxon>fabids</taxon>
        <taxon>Rosales</taxon>
        <taxon>Rosaceae</taxon>
        <taxon>Amygdaloideae</taxon>
        <taxon>Amygdaleae</taxon>
        <taxon>Prunus</taxon>
    </lineage>
</organism>
<dbReference type="AlphaFoldDB" id="A0AAD4ZAT7"/>
<keyword evidence="2" id="KW-1185">Reference proteome</keyword>
<comment type="caution">
    <text evidence="1">The sequence shown here is derived from an EMBL/GenBank/DDBJ whole genome shotgun (WGS) entry which is preliminary data.</text>
</comment>
<sequence length="129" mass="15020">MLHSTSSIFSRRVALDFEVFRPPVSLREPTRYRSRVAAHGHCSEGSYRIRRIVKWSPGYSRKANPRARFIVTVRSCFNPTVRLSPNSRDMCPRHIRTFRDFGFAWEDYGPDRSGISEACEDCSLAYEDR</sequence>